<feature type="transmembrane region" description="Helical" evidence="8">
    <location>
        <begin position="125"/>
        <end position="145"/>
    </location>
</feature>
<protein>
    <submittedName>
        <fullName evidence="9">Iron complex transport system permease protein</fullName>
    </submittedName>
</protein>
<dbReference type="Gene3D" id="1.10.3470.10">
    <property type="entry name" value="ABC transporter involved in vitamin B12 uptake, BtuC"/>
    <property type="match status" value="1"/>
</dbReference>
<evidence type="ECO:0000256" key="4">
    <source>
        <dbReference type="ARBA" id="ARBA00022475"/>
    </source>
</evidence>
<name>A0ABT9WBH4_9BACL</name>
<evidence type="ECO:0000256" key="2">
    <source>
        <dbReference type="ARBA" id="ARBA00007935"/>
    </source>
</evidence>
<evidence type="ECO:0000313" key="9">
    <source>
        <dbReference type="EMBL" id="MDQ0170620.1"/>
    </source>
</evidence>
<keyword evidence="5 8" id="KW-0812">Transmembrane</keyword>
<dbReference type="CDD" id="cd06550">
    <property type="entry name" value="TM_ABC_iron-siderophores_like"/>
    <property type="match status" value="1"/>
</dbReference>
<keyword evidence="3" id="KW-0813">Transport</keyword>
<evidence type="ECO:0000256" key="3">
    <source>
        <dbReference type="ARBA" id="ARBA00022448"/>
    </source>
</evidence>
<dbReference type="Pfam" id="PF01032">
    <property type="entry name" value="FecCD"/>
    <property type="match status" value="1"/>
</dbReference>
<evidence type="ECO:0000256" key="1">
    <source>
        <dbReference type="ARBA" id="ARBA00004651"/>
    </source>
</evidence>
<evidence type="ECO:0000256" key="8">
    <source>
        <dbReference type="SAM" id="Phobius"/>
    </source>
</evidence>
<comment type="subcellular location">
    <subcellularLocation>
        <location evidence="1">Cell membrane</location>
        <topology evidence="1">Multi-pass membrane protein</topology>
    </subcellularLocation>
</comment>
<dbReference type="SUPFAM" id="SSF81345">
    <property type="entry name" value="ABC transporter involved in vitamin B12 uptake, BtuC"/>
    <property type="match status" value="1"/>
</dbReference>
<keyword evidence="10" id="KW-1185">Reference proteome</keyword>
<feature type="transmembrane region" description="Helical" evidence="8">
    <location>
        <begin position="214"/>
        <end position="237"/>
    </location>
</feature>
<organism evidence="9 10">
    <name type="scientific">Paenibacillus tundrae</name>
    <dbReference type="NCBI Taxonomy" id="528187"/>
    <lineage>
        <taxon>Bacteria</taxon>
        <taxon>Bacillati</taxon>
        <taxon>Bacillota</taxon>
        <taxon>Bacilli</taxon>
        <taxon>Bacillales</taxon>
        <taxon>Paenibacillaceae</taxon>
        <taxon>Paenibacillus</taxon>
    </lineage>
</organism>
<keyword evidence="6 8" id="KW-1133">Transmembrane helix</keyword>
<feature type="transmembrane region" description="Helical" evidence="8">
    <location>
        <begin position="166"/>
        <end position="188"/>
    </location>
</feature>
<dbReference type="RefSeq" id="WP_307215286.1">
    <property type="nucleotide sequence ID" value="NZ_JAUSTI010000004.1"/>
</dbReference>
<dbReference type="InterPro" id="IPR037294">
    <property type="entry name" value="ABC_BtuC-like"/>
</dbReference>
<dbReference type="Proteomes" id="UP001233836">
    <property type="component" value="Unassembled WGS sequence"/>
</dbReference>
<dbReference type="PANTHER" id="PTHR30472">
    <property type="entry name" value="FERRIC ENTEROBACTIN TRANSPORT SYSTEM PERMEASE PROTEIN"/>
    <property type="match status" value="1"/>
</dbReference>
<dbReference type="InterPro" id="IPR000522">
    <property type="entry name" value="ABC_transptr_permease_BtuC"/>
</dbReference>
<feature type="transmembrane region" description="Helical" evidence="8">
    <location>
        <begin position="275"/>
        <end position="299"/>
    </location>
</feature>
<keyword evidence="4" id="KW-1003">Cell membrane</keyword>
<sequence>MIFHLQPSRKEPILFNWFGWYDNESLIRSVTTIRLPRIIAATIVGAALGIAGCLLQSLTSNDLADPEVMGINQGANMAIAVLLVLLQFQTFRFFTVTASMLGTALSGIIIYLLSVRSRFNSSSVVLTGLVNSLFFSSMTTTLIIFHDTDLYQLLRWMAGDLSGMSWDDVIFSLFTLVPMSIVCCLFAAQLNVLSMGEDTAISVGQRLTVVRSGIMIAIIVLVGAATAICGPIGFIGLMSVHIIRTLVGIDYRIILPLAALMGSVLLVYADLLGRMLFYPIESPVGLITAFIGAPFFIVLMRMRGRKKG</sequence>
<reference evidence="9 10" key="1">
    <citation type="submission" date="2023-07" db="EMBL/GenBank/DDBJ databases">
        <title>Sorghum-associated microbial communities from plants grown in Nebraska, USA.</title>
        <authorList>
            <person name="Schachtman D."/>
        </authorList>
    </citation>
    <scope>NUCLEOTIDE SEQUENCE [LARGE SCALE GENOMIC DNA]</scope>
    <source>
        <strain evidence="9 10">DS1314</strain>
    </source>
</reference>
<dbReference type="EMBL" id="JAUSTI010000004">
    <property type="protein sequence ID" value="MDQ0170620.1"/>
    <property type="molecule type" value="Genomic_DNA"/>
</dbReference>
<feature type="transmembrane region" description="Helical" evidence="8">
    <location>
        <begin position="93"/>
        <end position="113"/>
    </location>
</feature>
<keyword evidence="7 8" id="KW-0472">Membrane</keyword>
<comment type="caution">
    <text evidence="9">The sequence shown here is derived from an EMBL/GenBank/DDBJ whole genome shotgun (WGS) entry which is preliminary data.</text>
</comment>
<evidence type="ECO:0000256" key="7">
    <source>
        <dbReference type="ARBA" id="ARBA00023136"/>
    </source>
</evidence>
<gene>
    <name evidence="9" type="ORF">J2T19_002062</name>
</gene>
<comment type="similarity">
    <text evidence="2">Belongs to the binding-protein-dependent transport system permease family. FecCD subfamily.</text>
</comment>
<proteinExistence type="inferred from homology"/>
<evidence type="ECO:0000256" key="6">
    <source>
        <dbReference type="ARBA" id="ARBA00022989"/>
    </source>
</evidence>
<feature type="transmembrane region" description="Helical" evidence="8">
    <location>
        <begin position="38"/>
        <end position="58"/>
    </location>
</feature>
<accession>A0ABT9WBH4</accession>
<dbReference type="PANTHER" id="PTHR30472:SF1">
    <property type="entry name" value="FE(3+) DICITRATE TRANSPORT SYSTEM PERMEASE PROTEIN FECC-RELATED"/>
    <property type="match status" value="1"/>
</dbReference>
<evidence type="ECO:0000256" key="5">
    <source>
        <dbReference type="ARBA" id="ARBA00022692"/>
    </source>
</evidence>
<evidence type="ECO:0000313" key="10">
    <source>
        <dbReference type="Proteomes" id="UP001233836"/>
    </source>
</evidence>